<evidence type="ECO:0000313" key="3">
    <source>
        <dbReference type="Proteomes" id="UP001183607"/>
    </source>
</evidence>
<evidence type="ECO:0000313" key="2">
    <source>
        <dbReference type="EMBL" id="MDT0418722.1"/>
    </source>
</evidence>
<feature type="transmembrane region" description="Helical" evidence="1">
    <location>
        <begin position="60"/>
        <end position="80"/>
    </location>
</feature>
<accession>A0ABD5EBZ8</accession>
<organism evidence="2 3">
    <name type="scientific">Streptomyces evansiae</name>
    <dbReference type="NCBI Taxonomy" id="3075535"/>
    <lineage>
        <taxon>Bacteria</taxon>
        <taxon>Bacillati</taxon>
        <taxon>Actinomycetota</taxon>
        <taxon>Actinomycetes</taxon>
        <taxon>Kitasatosporales</taxon>
        <taxon>Streptomycetaceae</taxon>
        <taxon>Streptomyces</taxon>
    </lineage>
</organism>
<dbReference type="AlphaFoldDB" id="A0ABD5EBZ8"/>
<keyword evidence="1" id="KW-0812">Transmembrane</keyword>
<protein>
    <submittedName>
        <fullName evidence="2">DUF3592 domain-containing protein</fullName>
    </submittedName>
</protein>
<dbReference type="RefSeq" id="WP_311677542.1">
    <property type="nucleotide sequence ID" value="NZ_JAVRER010000052.1"/>
</dbReference>
<reference evidence="3" key="1">
    <citation type="submission" date="2023-07" db="EMBL/GenBank/DDBJ databases">
        <title>30 novel species of actinomycetes from the DSMZ collection.</title>
        <authorList>
            <person name="Nouioui I."/>
        </authorList>
    </citation>
    <scope>NUCLEOTIDE SEQUENCE [LARGE SCALE GENOMIC DNA]</scope>
    <source>
        <strain evidence="3">DSM 41982</strain>
    </source>
</reference>
<dbReference type="EMBL" id="JAVRER010000052">
    <property type="protein sequence ID" value="MDT0418722.1"/>
    <property type="molecule type" value="Genomic_DNA"/>
</dbReference>
<proteinExistence type="predicted"/>
<sequence length="236" mass="25256">MVVAFQDPSNGREFTVTNDGGTGERIDVAWRGREVGVAYPPGRPHAFRFTRAPADGGRGLGWPTFAVLLCYAGLVVFAAIDRGRPSALLGFCGPWALSGLFHLPGNVRDRKRRFEALTAMAAVPGRVIAALKSISTDEGGNASTRVVPVIAFTTLDGTAVTAYCPSGLRDPAGSHGRDVTVHYTPEDPAVLTLDLGAERRSWKTDTTSTSWVSSSWGRQPWWGRSHSDGEAGVCAW</sequence>
<dbReference type="Proteomes" id="UP001183607">
    <property type="component" value="Unassembled WGS sequence"/>
</dbReference>
<evidence type="ECO:0000256" key="1">
    <source>
        <dbReference type="SAM" id="Phobius"/>
    </source>
</evidence>
<comment type="caution">
    <text evidence="2">The sequence shown here is derived from an EMBL/GenBank/DDBJ whole genome shotgun (WGS) entry which is preliminary data.</text>
</comment>
<name>A0ABD5EBZ8_9ACTN</name>
<gene>
    <name evidence="2" type="ORF">RM574_24900</name>
</gene>
<keyword evidence="1" id="KW-0472">Membrane</keyword>
<keyword evidence="1" id="KW-1133">Transmembrane helix</keyword>